<proteinExistence type="predicted"/>
<dbReference type="EMBL" id="BMHP01000003">
    <property type="protein sequence ID" value="GGD78388.1"/>
    <property type="molecule type" value="Genomic_DNA"/>
</dbReference>
<dbReference type="PANTHER" id="PTHR30383">
    <property type="entry name" value="THIOESTERASE 1/PROTEASE 1/LYSOPHOSPHOLIPASE L1"/>
    <property type="match status" value="1"/>
</dbReference>
<dbReference type="CDD" id="cd01834">
    <property type="entry name" value="SGNH_hydrolase_like_2"/>
    <property type="match status" value="1"/>
</dbReference>
<accession>A0A916Z639</accession>
<dbReference type="InterPro" id="IPR013830">
    <property type="entry name" value="SGNH_hydro"/>
</dbReference>
<dbReference type="PANTHER" id="PTHR30383:SF5">
    <property type="entry name" value="SGNH HYDROLASE-TYPE ESTERASE DOMAIN-CONTAINING PROTEIN"/>
    <property type="match status" value="1"/>
</dbReference>
<gene>
    <name evidence="2" type="ORF">GCM10010911_40520</name>
</gene>
<dbReference type="GO" id="GO:0004622">
    <property type="term" value="F:phosphatidylcholine lysophospholipase activity"/>
    <property type="evidence" value="ECO:0007669"/>
    <property type="project" value="TreeGrafter"/>
</dbReference>
<dbReference type="AlphaFoldDB" id="A0A916Z639"/>
<keyword evidence="3" id="KW-1185">Reference proteome</keyword>
<dbReference type="Proteomes" id="UP000612456">
    <property type="component" value="Unassembled WGS sequence"/>
</dbReference>
<name>A0A916Z639_9BACL</name>
<sequence length="207" mass="23203">MVINDKEIILFQGDSITDCGRNREDGNDLGKGYALMVAGRLQYLYPDKQITCINRGIGGDRVVELQQRWETDCLELKPTLVSIYVGINDAARRYSINDPIPVEQFEQIYRELLTTTKEKLAARIVLVEPFVLPVDGDRVMWREDLDPKIQAVRKLAREFGAAYIPLDGLFAQAAVQAPMEYWAADGVHPSPAGHTLIADAWLKAVVS</sequence>
<dbReference type="Pfam" id="PF13472">
    <property type="entry name" value="Lipase_GDSL_2"/>
    <property type="match status" value="1"/>
</dbReference>
<evidence type="ECO:0000259" key="1">
    <source>
        <dbReference type="Pfam" id="PF13472"/>
    </source>
</evidence>
<reference evidence="2" key="2">
    <citation type="submission" date="2020-09" db="EMBL/GenBank/DDBJ databases">
        <authorList>
            <person name="Sun Q."/>
            <person name="Zhou Y."/>
        </authorList>
    </citation>
    <scope>NUCLEOTIDE SEQUENCE</scope>
    <source>
        <strain evidence="2">CGMCC 1.15178</strain>
    </source>
</reference>
<organism evidence="2 3">
    <name type="scientific">Paenibacillus nasutitermitis</name>
    <dbReference type="NCBI Taxonomy" id="1652958"/>
    <lineage>
        <taxon>Bacteria</taxon>
        <taxon>Bacillati</taxon>
        <taxon>Bacillota</taxon>
        <taxon>Bacilli</taxon>
        <taxon>Bacillales</taxon>
        <taxon>Paenibacillaceae</taxon>
        <taxon>Paenibacillus</taxon>
    </lineage>
</organism>
<dbReference type="InterPro" id="IPR051532">
    <property type="entry name" value="Ester_Hydrolysis_Enzymes"/>
</dbReference>
<feature type="domain" description="SGNH hydrolase-type esterase" evidence="1">
    <location>
        <begin position="13"/>
        <end position="195"/>
    </location>
</feature>
<protein>
    <submittedName>
        <fullName evidence="2">Lipase</fullName>
    </submittedName>
</protein>
<evidence type="ECO:0000313" key="3">
    <source>
        <dbReference type="Proteomes" id="UP000612456"/>
    </source>
</evidence>
<evidence type="ECO:0000313" key="2">
    <source>
        <dbReference type="EMBL" id="GGD78388.1"/>
    </source>
</evidence>
<dbReference type="Gene3D" id="3.40.50.1110">
    <property type="entry name" value="SGNH hydrolase"/>
    <property type="match status" value="1"/>
</dbReference>
<comment type="caution">
    <text evidence="2">The sequence shown here is derived from an EMBL/GenBank/DDBJ whole genome shotgun (WGS) entry which is preliminary data.</text>
</comment>
<dbReference type="RefSeq" id="WP_188996041.1">
    <property type="nucleotide sequence ID" value="NZ_BMHP01000003.1"/>
</dbReference>
<reference evidence="2" key="1">
    <citation type="journal article" date="2014" name="Int. J. Syst. Evol. Microbiol.">
        <title>Complete genome sequence of Corynebacterium casei LMG S-19264T (=DSM 44701T), isolated from a smear-ripened cheese.</title>
        <authorList>
            <consortium name="US DOE Joint Genome Institute (JGI-PGF)"/>
            <person name="Walter F."/>
            <person name="Albersmeier A."/>
            <person name="Kalinowski J."/>
            <person name="Ruckert C."/>
        </authorList>
    </citation>
    <scope>NUCLEOTIDE SEQUENCE</scope>
    <source>
        <strain evidence="2">CGMCC 1.15178</strain>
    </source>
</reference>
<dbReference type="InterPro" id="IPR036514">
    <property type="entry name" value="SGNH_hydro_sf"/>
</dbReference>
<dbReference type="SUPFAM" id="SSF52266">
    <property type="entry name" value="SGNH hydrolase"/>
    <property type="match status" value="1"/>
</dbReference>